<dbReference type="Pfam" id="PF02389">
    <property type="entry name" value="Cornifin"/>
    <property type="match status" value="1"/>
</dbReference>
<evidence type="ECO:0000256" key="5">
    <source>
        <dbReference type="ARBA" id="ARBA00023273"/>
    </source>
</evidence>
<name>A0A8K1G0U4_9PASS</name>
<keyword evidence="3" id="KW-0963">Cytoplasm</keyword>
<dbReference type="PANTHER" id="PTHR23053">
    <property type="entry name" value="DLEC1 DELETED IN LUNG AND ESOPHAGEAL CANCER 1"/>
    <property type="match status" value="1"/>
</dbReference>
<dbReference type="Pfam" id="PF14874">
    <property type="entry name" value="PapD-like"/>
    <property type="match status" value="1"/>
</dbReference>
<dbReference type="EMBL" id="SWJQ01001021">
    <property type="protein sequence ID" value="TRZ09666.1"/>
    <property type="molecule type" value="Genomic_DNA"/>
</dbReference>
<evidence type="ECO:0008006" key="11">
    <source>
        <dbReference type="Google" id="ProtNLM"/>
    </source>
</evidence>
<feature type="domain" description="HYDIN/VesB/CFA65-like Ig-like" evidence="8">
    <location>
        <begin position="151"/>
        <end position="243"/>
    </location>
</feature>
<feature type="compositionally biased region" description="Polar residues" evidence="6">
    <location>
        <begin position="2342"/>
        <end position="2355"/>
    </location>
</feature>
<dbReference type="InterPro" id="IPR053879">
    <property type="entry name" value="HYDIN_VesB_CFA65-like_Ig"/>
</dbReference>
<dbReference type="Gene3D" id="2.60.40.10">
    <property type="entry name" value="Immunoglobulins"/>
    <property type="match status" value="11"/>
</dbReference>
<evidence type="ECO:0000313" key="9">
    <source>
        <dbReference type="EMBL" id="TRZ09666.1"/>
    </source>
</evidence>
<evidence type="ECO:0000256" key="1">
    <source>
        <dbReference type="ARBA" id="ARBA00004138"/>
    </source>
</evidence>
<feature type="domain" description="Hydin adenylate kinase-like" evidence="7">
    <location>
        <begin position="1886"/>
        <end position="1963"/>
    </location>
</feature>
<feature type="region of interest" description="Disordered" evidence="6">
    <location>
        <begin position="1431"/>
        <end position="1451"/>
    </location>
</feature>
<feature type="compositionally biased region" description="Polar residues" evidence="6">
    <location>
        <begin position="1441"/>
        <end position="1451"/>
    </location>
</feature>
<dbReference type="InterPro" id="IPR027417">
    <property type="entry name" value="P-loop_NTPase"/>
</dbReference>
<dbReference type="PANTHER" id="PTHR23053:SF0">
    <property type="entry name" value="HYDROCEPHALUS-INDUCING PROTEIN HOMOLOG"/>
    <property type="match status" value="1"/>
</dbReference>
<evidence type="ECO:0000259" key="7">
    <source>
        <dbReference type="Pfam" id="PF17213"/>
    </source>
</evidence>
<feature type="domain" description="HYDIN/VesB/CFA65-like Ig-like" evidence="8">
    <location>
        <begin position="412"/>
        <end position="511"/>
    </location>
</feature>
<comment type="caution">
    <text evidence="9">The sequence shown here is derived from an EMBL/GenBank/DDBJ whole genome shotgun (WGS) entry which is preliminary data.</text>
</comment>
<organism evidence="9 10">
    <name type="scientific">Zosterops borbonicus</name>
    <dbReference type="NCBI Taxonomy" id="364589"/>
    <lineage>
        <taxon>Eukaryota</taxon>
        <taxon>Metazoa</taxon>
        <taxon>Chordata</taxon>
        <taxon>Craniata</taxon>
        <taxon>Vertebrata</taxon>
        <taxon>Euteleostomi</taxon>
        <taxon>Archelosauria</taxon>
        <taxon>Archosauria</taxon>
        <taxon>Dinosauria</taxon>
        <taxon>Saurischia</taxon>
        <taxon>Theropoda</taxon>
        <taxon>Coelurosauria</taxon>
        <taxon>Aves</taxon>
        <taxon>Neognathae</taxon>
        <taxon>Neoaves</taxon>
        <taxon>Telluraves</taxon>
        <taxon>Australaves</taxon>
        <taxon>Passeriformes</taxon>
        <taxon>Sylvioidea</taxon>
        <taxon>Zosteropidae</taxon>
        <taxon>Zosterops</taxon>
    </lineage>
</organism>
<dbReference type="Proteomes" id="UP000796761">
    <property type="component" value="Unassembled WGS sequence"/>
</dbReference>
<proteinExistence type="predicted"/>
<dbReference type="Pfam" id="PF22544">
    <property type="entry name" value="HYDIN_VesB_CFA65-like_Ig"/>
    <property type="match status" value="3"/>
</dbReference>
<feature type="region of interest" description="Disordered" evidence="6">
    <location>
        <begin position="2130"/>
        <end position="2266"/>
    </location>
</feature>
<gene>
    <name evidence="9" type="ORF">HGM15179_017442</name>
</gene>
<dbReference type="GO" id="GO:1904158">
    <property type="term" value="P:axonemal central apparatus assembly"/>
    <property type="evidence" value="ECO:0007669"/>
    <property type="project" value="TreeGrafter"/>
</dbReference>
<evidence type="ECO:0000256" key="3">
    <source>
        <dbReference type="ARBA" id="ARBA00022490"/>
    </source>
</evidence>
<evidence type="ECO:0000256" key="6">
    <source>
        <dbReference type="SAM" id="MobiDB-lite"/>
    </source>
</evidence>
<keyword evidence="10" id="KW-1185">Reference proteome</keyword>
<feature type="compositionally biased region" description="Polar residues" evidence="6">
    <location>
        <begin position="2309"/>
        <end position="2318"/>
    </location>
</feature>
<dbReference type="InterPro" id="IPR033768">
    <property type="entry name" value="Hydin_ADK"/>
</dbReference>
<dbReference type="SUPFAM" id="SSF52540">
    <property type="entry name" value="P-loop containing nucleoside triphosphate hydrolases"/>
    <property type="match status" value="1"/>
</dbReference>
<feature type="domain" description="Hydin adenylate kinase-like" evidence="7">
    <location>
        <begin position="1981"/>
        <end position="2033"/>
    </location>
</feature>
<comment type="subcellular location">
    <subcellularLocation>
        <location evidence="1">Cell projection</location>
        <location evidence="1">Cilium</location>
    </subcellularLocation>
    <subcellularLocation>
        <location evidence="2">Cytoplasm</location>
    </subcellularLocation>
</comment>
<dbReference type="Gene3D" id="3.40.50.300">
    <property type="entry name" value="P-loop containing nucleotide triphosphate hydrolases"/>
    <property type="match status" value="1"/>
</dbReference>
<keyword evidence="5" id="KW-0966">Cell projection</keyword>
<dbReference type="OrthoDB" id="442692at2759"/>
<feature type="compositionally biased region" description="Basic and acidic residues" evidence="6">
    <location>
        <begin position="2325"/>
        <end position="2334"/>
    </location>
</feature>
<sequence length="2578" mass="290781">MLPSKFLTEKLLNVTNQASTGRSFLPRIGQILHMRQIQQKLSSAPPKPRTFWVSPPEVVFENFIVHEVSERVVSLKNRDKTLQGVKVSMESSPNFQLVGPNDACYPVPGGSIIHVRVRFTPNEDKDYCHELVFISGEERIVVPIRAICAHPILNFPERLDFSECPVNFTTQKTLLFRNVGNAAAHYQLSTESPFSVVPATGTLGAGDTMEVTVGFHPLTNGDHFGSLVVCCTGEENTFVSLNGEADDVDICLSPNSMNFEKTFITTSKQTTMFIKNNSNITAHFQWKMFPTEEADNEEKWRLCGLLEPPLRVWMDDFVEDIKTEKVKGFCTSLMSKKVQAEMAKVQEDPLLFSNDYFFIEPMEGEIGPYGTAEIKVTFKPIRAAEYRSVVYCDISGREKRPALHLRGEGQGPLVELSYDILNLGEVFVGTPHIREVKLINKGAIDAPFTYIPSNTNLSRCFNIVPEKGIIAPGEIQTVLIYFNATVLGWFEQQFLFHVARTPMPLILTIKVCVTGPILHFDSDELDFGDISFGFPCTKTCRLTNTSVAPVTFKLRVSGDGTEPAVSSFDQIRNDSDPSWRKGLYFSEKPREFTMNPSQGTIRPQEHQVIEVTLCSNTVTKYNRKLLVDLKWFGEGVASLPIKARCFVPELRVYPQNLVFNRNYLKLPFVMKFFIRNNNDLPGCYGLIPQEKCRKKCPVHYSSLRPCGIVEPQSTAEIPVTVEIQVWGKHCTSITIGVFGNARNPLRTELRTLGEVLLIYPYPYMIKFGNIAAAWPNSRGFHIYNKGLADADFRLEIAYKPHCYAIEPKEGVIPARDDIHVTITATLDATGEFFDCLQLFLWDELWEVCTLTAFGIGSTIVTDKPFAPDVNLGYQFSFLPCTRRFRLTNRGHCYHKLFWRVEHHGWSPKEVLIPKRYSPRPQPPTPVFEVEPSPMGLYPGESRDVVLRGCSPKAECRAFAGIPKPKMIMEAIVTCEFIDPTIEISARQFSFRLEKKISDVLTVQYQPLAIKNTCWLPLDLMLDVEQPFQVCSEDQQPLPHGQRITLDVRESCHLYISFDPTYNLDFNSWKIEKILKIEMVRGHPHVECITLQGEVNSPNLQIQPSTLEFGCILAGTKQKRSVKMTNSSSLPVKYHWSFQMDGYVKKMRYVHLCPVLEVLLPGVLSRGRFSCTPTACVISPACHQQVMLVLTSLFAALLSCALRVGGWTWDPSRYSCTSLQDSLLQPFPYSTPRSLPSSVQAFRILPVSGVLQPGETQKVSFTFSGRLNTFAAATALCHVEGGLTYQMELTGEASRVRYSLSSQKIDCGLLMFNEIHHSTVTLENMCNMELNWELNPRTANQNQPGVFLVNPNRGSIAPGEKQELDFTYMPGIPGAFRRTYQLKVGNWRPRNIRLKGEASFPMISVNLPQNIKGNKKYEKPLKHHIECQQQQIQRKDSVVGKKTQSSKTETLKSQALKTQASIDTQMQIKMAKKAGLELQQKLTSQPPNSEFPDEELLQNLINIKLPEYVLDMGSIFKGDTEIRTLEITNTGQMVVSLELDVSVLEDTGFSVDPKQTDLPPTYSETFEVVFESACCSQGDVDVLLPIKVEKGPTSHIHLHATVVEVSLNLSKNTLHFSDTLVGQCQTETVRLYNWFHVPCDWFITAINPVMEVKPRVEIKAGLPGPPCPFEVMPSQGTLDAGSWQNLQIQFAPKEERSYKNELKLNICESSNYLMLHLSGRGLEPQLEYSLPALDMGWMVVNRNGVEATVVVKNPSDFPIEFYCLDFDEQYLEEEKILRVAVGSEYQKDFLMPPRAVGETLPPELLEYYEAQKRLKAQWAEPKAMAEAEAEAEAMGKAEPAHHRAVPFSPEAMVKATGNPVSQAVMRHLGIGQSSEEPEERQDKGIVVIIRGPPQTGKTEIAADLCGCYDAACLSIDTVVKEAIANDGSQAGLCAREFCIQADTELKKKNEGNAGEEKRRTQSQAFHCGIFSLQWSTLQFAAAIAPAPQQLSITSSCGEELNFLSCVLPEDLLVEILCERLKHEDCYKGVVFDGLESLFAYSPESSLLCILKAVKNRDYIFIIDVHYEYASRKAKEEAEIQRKEDERQREEALQRRREHALRMDEEEYDALPEEEKAAVDAEIMEWNRLRRERAREEEERRRQEERRRKEERRRQEQKLKKGKQPKKPEKGEPKDPKKGETKAPKKGETKAPGKGERKASGKAETKAPKKGETKAPEKGERKASGKAETKAPKKGETKKAPKKGETKAPEQGEPKAPEDEETAIAQAQAEMEKNLMLRFQIHEFSQQNVKQVYSYWDRVKGTVELPVIEQGNKTQPSPENKGQKASKPQEKVEKKPAQKRGGQSRPQSSQLETQSKVAESVVRDKHVGVPCLDIQFTDPKTMFMEIMRSRMLPTKDQVKPCKAQILSLHLGLHPEGPPLPPVVVLSLVNYPEERLGSAEHVKLFTIEAPEGAAPEDNLVVHPPCSICFLAMSEGSPLIARLKRYRWIVPAHDEVELKVHFFTENPGKFEQTLKFEVAGTKRQYELPCSAIGLYPSICQDPRLVFPKWRETMEADEIICKEYVQSTKQFHFGPLLCGKSRK</sequence>
<feature type="domain" description="HYDIN/VesB/CFA65-like Ig-like" evidence="8">
    <location>
        <begin position="1506"/>
        <end position="1599"/>
    </location>
</feature>
<feature type="compositionally biased region" description="Basic and acidic residues" evidence="6">
    <location>
        <begin position="2130"/>
        <end position="2157"/>
    </location>
</feature>
<dbReference type="GO" id="GO:0003341">
    <property type="term" value="P:cilium movement"/>
    <property type="evidence" value="ECO:0007669"/>
    <property type="project" value="TreeGrafter"/>
</dbReference>
<accession>A0A8K1G0U4</accession>
<evidence type="ECO:0000256" key="4">
    <source>
        <dbReference type="ARBA" id="ARBA00023069"/>
    </source>
</evidence>
<dbReference type="GO" id="GO:0005930">
    <property type="term" value="C:axoneme"/>
    <property type="evidence" value="ECO:0007669"/>
    <property type="project" value="TreeGrafter"/>
</dbReference>
<feature type="region of interest" description="Disordered" evidence="6">
    <location>
        <begin position="2074"/>
        <end position="2114"/>
    </location>
</feature>
<feature type="region of interest" description="Disordered" evidence="6">
    <location>
        <begin position="2306"/>
        <end position="2355"/>
    </location>
</feature>
<keyword evidence="4" id="KW-0969">Cilium</keyword>
<dbReference type="InterPro" id="IPR033305">
    <property type="entry name" value="Hydin-like"/>
</dbReference>
<reference evidence="9" key="1">
    <citation type="submission" date="2019-04" db="EMBL/GenBank/DDBJ databases">
        <title>Genome assembly of Zosterops borbonicus 15179.</title>
        <authorList>
            <person name="Leroy T."/>
            <person name="Anselmetti Y."/>
            <person name="Tilak M.-K."/>
            <person name="Nabholz B."/>
        </authorList>
    </citation>
    <scope>NUCLEOTIDE SEQUENCE</scope>
    <source>
        <strain evidence="9">HGM_15179</strain>
        <tissue evidence="9">Muscle</tissue>
    </source>
</reference>
<feature type="compositionally biased region" description="Basic and acidic residues" evidence="6">
    <location>
        <begin position="2164"/>
        <end position="2255"/>
    </location>
</feature>
<protein>
    <recommendedName>
        <fullName evidence="11">HYDIN protein</fullName>
    </recommendedName>
</protein>
<evidence type="ECO:0000313" key="10">
    <source>
        <dbReference type="Proteomes" id="UP000796761"/>
    </source>
</evidence>
<dbReference type="Pfam" id="PF17213">
    <property type="entry name" value="Hydin_ADK"/>
    <property type="match status" value="2"/>
</dbReference>
<dbReference type="CDD" id="cd22249">
    <property type="entry name" value="UDM1_RNF168_RNF169-like"/>
    <property type="match status" value="1"/>
</dbReference>
<feature type="non-terminal residue" evidence="9">
    <location>
        <position position="2578"/>
    </location>
</feature>
<dbReference type="InterPro" id="IPR013783">
    <property type="entry name" value="Ig-like_fold"/>
</dbReference>
<evidence type="ECO:0000256" key="2">
    <source>
        <dbReference type="ARBA" id="ARBA00004496"/>
    </source>
</evidence>
<feature type="compositionally biased region" description="Basic and acidic residues" evidence="6">
    <location>
        <begin position="2074"/>
        <end position="2101"/>
    </location>
</feature>
<evidence type="ECO:0000259" key="8">
    <source>
        <dbReference type="Pfam" id="PF22544"/>
    </source>
</evidence>